<evidence type="ECO:0000313" key="6">
    <source>
        <dbReference type="EMBL" id="URI08165.1"/>
    </source>
</evidence>
<dbReference type="PANTHER" id="PTHR30537">
    <property type="entry name" value="HTH-TYPE TRANSCRIPTIONAL REGULATOR"/>
    <property type="match status" value="1"/>
</dbReference>
<dbReference type="RefSeq" id="WP_250196386.1">
    <property type="nucleotide sequence ID" value="NZ_CP097635.1"/>
</dbReference>
<dbReference type="InterPro" id="IPR058163">
    <property type="entry name" value="LysR-type_TF_proteobact-type"/>
</dbReference>
<organism evidence="6 7">
    <name type="scientific">Aquincola tertiaricarbonis</name>
    <dbReference type="NCBI Taxonomy" id="391953"/>
    <lineage>
        <taxon>Bacteria</taxon>
        <taxon>Pseudomonadati</taxon>
        <taxon>Pseudomonadota</taxon>
        <taxon>Betaproteobacteria</taxon>
        <taxon>Burkholderiales</taxon>
        <taxon>Sphaerotilaceae</taxon>
        <taxon>Aquincola</taxon>
    </lineage>
</organism>
<evidence type="ECO:0000256" key="3">
    <source>
        <dbReference type="ARBA" id="ARBA00023125"/>
    </source>
</evidence>
<dbReference type="Pfam" id="PF00126">
    <property type="entry name" value="HTH_1"/>
    <property type="match status" value="1"/>
</dbReference>
<evidence type="ECO:0000259" key="5">
    <source>
        <dbReference type="PROSITE" id="PS50931"/>
    </source>
</evidence>
<sequence length="308" mass="33378">MARLPLHVMPTFCAVARLGNLRAAADELHLTHSAISQQIKLLEEQLGFQVFDRRGRRVVLNAAGRALLRSAQPALALLEEGLQAAAAAAAGNAQRVRLTVLPSFAQRWLLPRMGRWHQVHPQIALEIDASQQLVDVQREGFHAGLRQGSGHWPPLVSQRLVDSPLIVVGGPAAARRLLGEGALAIARSALLGNPGMWERWFQAAGLPRQRINPVATFNDAGLMLQAAEQDLGLALVREVLAADALAEGRLVQLHPLAIEHDGSDSYYLVYPPALADWPPMQALLQWLRAELSRPLAAAIKAGTAPADR</sequence>
<dbReference type="PRINTS" id="PR00039">
    <property type="entry name" value="HTHLYSR"/>
</dbReference>
<dbReference type="Gene3D" id="3.40.190.10">
    <property type="entry name" value="Periplasmic binding protein-like II"/>
    <property type="match status" value="2"/>
</dbReference>
<evidence type="ECO:0000256" key="1">
    <source>
        <dbReference type="ARBA" id="ARBA00009437"/>
    </source>
</evidence>
<comment type="similarity">
    <text evidence="1">Belongs to the LysR transcriptional regulatory family.</text>
</comment>
<dbReference type="InterPro" id="IPR036388">
    <property type="entry name" value="WH-like_DNA-bd_sf"/>
</dbReference>
<name>A0ABY4SA70_AQUTE</name>
<dbReference type="SUPFAM" id="SSF53850">
    <property type="entry name" value="Periplasmic binding protein-like II"/>
    <property type="match status" value="1"/>
</dbReference>
<dbReference type="Pfam" id="PF03466">
    <property type="entry name" value="LysR_substrate"/>
    <property type="match status" value="1"/>
</dbReference>
<keyword evidence="2" id="KW-0805">Transcription regulation</keyword>
<evidence type="ECO:0000256" key="4">
    <source>
        <dbReference type="ARBA" id="ARBA00023163"/>
    </source>
</evidence>
<accession>A0ABY4SA70</accession>
<dbReference type="InterPro" id="IPR036390">
    <property type="entry name" value="WH_DNA-bd_sf"/>
</dbReference>
<dbReference type="InterPro" id="IPR000847">
    <property type="entry name" value="LysR_HTH_N"/>
</dbReference>
<evidence type="ECO:0000256" key="2">
    <source>
        <dbReference type="ARBA" id="ARBA00023015"/>
    </source>
</evidence>
<proteinExistence type="inferred from homology"/>
<feature type="domain" description="HTH lysR-type" evidence="5">
    <location>
        <begin position="4"/>
        <end position="61"/>
    </location>
</feature>
<protein>
    <submittedName>
        <fullName evidence="6">LysR substrate-binding domain-containing protein</fullName>
    </submittedName>
</protein>
<keyword evidence="4" id="KW-0804">Transcription</keyword>
<dbReference type="CDD" id="cd08432">
    <property type="entry name" value="PBP2_GcdR_TrpI_HvrB_AmpR_like"/>
    <property type="match status" value="1"/>
</dbReference>
<dbReference type="Proteomes" id="UP001056201">
    <property type="component" value="Chromosome 1"/>
</dbReference>
<dbReference type="PROSITE" id="PS50931">
    <property type="entry name" value="HTH_LYSR"/>
    <property type="match status" value="1"/>
</dbReference>
<keyword evidence="7" id="KW-1185">Reference proteome</keyword>
<gene>
    <name evidence="6" type="ORF">MW290_06195</name>
</gene>
<reference evidence="6" key="1">
    <citation type="submission" date="2022-05" db="EMBL/GenBank/DDBJ databases">
        <title>An RpoN-dependent PEP-CTERM gene is involved in floc formation of an Aquincola tertiaricarbonis strain.</title>
        <authorList>
            <person name="Qiu D."/>
            <person name="Xia M."/>
        </authorList>
    </citation>
    <scope>NUCLEOTIDE SEQUENCE</scope>
    <source>
        <strain evidence="6">RN12</strain>
    </source>
</reference>
<dbReference type="Gene3D" id="1.10.10.10">
    <property type="entry name" value="Winged helix-like DNA-binding domain superfamily/Winged helix DNA-binding domain"/>
    <property type="match status" value="1"/>
</dbReference>
<dbReference type="EMBL" id="CP097635">
    <property type="protein sequence ID" value="URI08165.1"/>
    <property type="molecule type" value="Genomic_DNA"/>
</dbReference>
<evidence type="ECO:0000313" key="7">
    <source>
        <dbReference type="Proteomes" id="UP001056201"/>
    </source>
</evidence>
<dbReference type="PANTHER" id="PTHR30537:SF79">
    <property type="entry name" value="TRANSCRIPTIONAL REGULATOR-RELATED"/>
    <property type="match status" value="1"/>
</dbReference>
<keyword evidence="3" id="KW-0238">DNA-binding</keyword>
<dbReference type="InterPro" id="IPR005119">
    <property type="entry name" value="LysR_subst-bd"/>
</dbReference>
<dbReference type="SUPFAM" id="SSF46785">
    <property type="entry name" value="Winged helix' DNA-binding domain"/>
    <property type="match status" value="1"/>
</dbReference>